<evidence type="ECO:0000313" key="2">
    <source>
        <dbReference type="EMBL" id="MPM25127.1"/>
    </source>
</evidence>
<feature type="compositionally biased region" description="Basic and acidic residues" evidence="1">
    <location>
        <begin position="211"/>
        <end position="241"/>
    </location>
</feature>
<comment type="caution">
    <text evidence="2">The sequence shown here is derived from an EMBL/GenBank/DDBJ whole genome shotgun (WGS) entry which is preliminary data.</text>
</comment>
<feature type="region of interest" description="Disordered" evidence="1">
    <location>
        <begin position="203"/>
        <end position="285"/>
    </location>
</feature>
<name>A0A644YAB1_9ZZZZ</name>
<dbReference type="AlphaFoldDB" id="A0A644YAB1"/>
<dbReference type="EMBL" id="VSSQ01004422">
    <property type="protein sequence ID" value="MPM25127.1"/>
    <property type="molecule type" value="Genomic_DNA"/>
</dbReference>
<organism evidence="2">
    <name type="scientific">bioreactor metagenome</name>
    <dbReference type="NCBI Taxonomy" id="1076179"/>
    <lineage>
        <taxon>unclassified sequences</taxon>
        <taxon>metagenomes</taxon>
        <taxon>ecological metagenomes</taxon>
    </lineage>
</organism>
<proteinExistence type="predicted"/>
<protein>
    <submittedName>
        <fullName evidence="2">Uncharacterized protein</fullName>
    </submittedName>
</protein>
<reference evidence="2" key="1">
    <citation type="submission" date="2019-08" db="EMBL/GenBank/DDBJ databases">
        <authorList>
            <person name="Kucharzyk K."/>
            <person name="Murdoch R.W."/>
            <person name="Higgins S."/>
            <person name="Loffler F."/>
        </authorList>
    </citation>
    <scope>NUCLEOTIDE SEQUENCE</scope>
</reference>
<evidence type="ECO:0000256" key="1">
    <source>
        <dbReference type="SAM" id="MobiDB-lite"/>
    </source>
</evidence>
<sequence length="285" mass="30006">MGFLPHLLQSLGEQLGGLGAGDGVLVLEHEEGHPGDADRAGGAEIGEHLGADRVIVEGGPDGVLGQAVAAADRHQHVRVTDRLAAEEVGCEQVVLHCGDVGPGGAPGQMQQLVAAQRIGRDEVLEVVRQADGGRLLRHHLEHLPDLLGRHLLDLGEVFRLGAVVAIGQIGIQLVGPPGHPDVVPVGEAGQCRLEPALADVAPRAGDVGPDVDVHMQDNRPMSREIPVRAEDLTGRDARVLPDPDPSPRVPASPRPPSGGACAKHEPWVDHRRCPSPRARLERCTP</sequence>
<feature type="compositionally biased region" description="Pro residues" evidence="1">
    <location>
        <begin position="242"/>
        <end position="256"/>
    </location>
</feature>
<feature type="compositionally biased region" description="Basic and acidic residues" evidence="1">
    <location>
        <begin position="262"/>
        <end position="285"/>
    </location>
</feature>
<accession>A0A644YAB1</accession>
<gene>
    <name evidence="2" type="ORF">SDC9_71617</name>
</gene>